<name>A0AAD6V9N6_9AGAR</name>
<dbReference type="AlphaFoldDB" id="A0AAD6V9N6"/>
<proteinExistence type="predicted"/>
<evidence type="ECO:0000313" key="3">
    <source>
        <dbReference type="Proteomes" id="UP001219525"/>
    </source>
</evidence>
<evidence type="ECO:0000313" key="2">
    <source>
        <dbReference type="EMBL" id="KAJ7206649.1"/>
    </source>
</evidence>
<reference evidence="2" key="1">
    <citation type="submission" date="2023-03" db="EMBL/GenBank/DDBJ databases">
        <title>Massive genome expansion in bonnet fungi (Mycena s.s.) driven by repeated elements and novel gene families across ecological guilds.</title>
        <authorList>
            <consortium name="Lawrence Berkeley National Laboratory"/>
            <person name="Harder C.B."/>
            <person name="Miyauchi S."/>
            <person name="Viragh M."/>
            <person name="Kuo A."/>
            <person name="Thoen E."/>
            <person name="Andreopoulos B."/>
            <person name="Lu D."/>
            <person name="Skrede I."/>
            <person name="Drula E."/>
            <person name="Henrissat B."/>
            <person name="Morin E."/>
            <person name="Kohler A."/>
            <person name="Barry K."/>
            <person name="LaButti K."/>
            <person name="Morin E."/>
            <person name="Salamov A."/>
            <person name="Lipzen A."/>
            <person name="Mereny Z."/>
            <person name="Hegedus B."/>
            <person name="Baldrian P."/>
            <person name="Stursova M."/>
            <person name="Weitz H."/>
            <person name="Taylor A."/>
            <person name="Grigoriev I.V."/>
            <person name="Nagy L.G."/>
            <person name="Martin F."/>
            <person name="Kauserud H."/>
        </authorList>
    </citation>
    <scope>NUCLEOTIDE SEQUENCE</scope>
    <source>
        <strain evidence="2">9144</strain>
    </source>
</reference>
<evidence type="ECO:0000256" key="1">
    <source>
        <dbReference type="SAM" id="MobiDB-lite"/>
    </source>
</evidence>
<sequence length="189" mass="21744">MQYKGHSYLMPNPGGKNGHGEKNPPPDDDLYAAFLKYARQNMTQEQELVALRKDFGYHIGLTSLKKLRKRLEIPSSVRTQKLEVETVTQAVIEEVEKDPAHSHGPAFIKDQLRLKMLFAPRCVLSILHGQLLRDPGFRDLIRKIMVEQYPDGFDVRFPGRKKPSCYSRASARERRHGHYFCASHDVVML</sequence>
<protein>
    <submittedName>
        <fullName evidence="2">Uncharacterized protein</fullName>
    </submittedName>
</protein>
<accession>A0AAD6V9N6</accession>
<keyword evidence="3" id="KW-1185">Reference proteome</keyword>
<gene>
    <name evidence="2" type="ORF">GGX14DRAFT_397032</name>
</gene>
<comment type="caution">
    <text evidence="2">The sequence shown here is derived from an EMBL/GenBank/DDBJ whole genome shotgun (WGS) entry which is preliminary data.</text>
</comment>
<dbReference type="Proteomes" id="UP001219525">
    <property type="component" value="Unassembled WGS sequence"/>
</dbReference>
<organism evidence="2 3">
    <name type="scientific">Mycena pura</name>
    <dbReference type="NCBI Taxonomy" id="153505"/>
    <lineage>
        <taxon>Eukaryota</taxon>
        <taxon>Fungi</taxon>
        <taxon>Dikarya</taxon>
        <taxon>Basidiomycota</taxon>
        <taxon>Agaricomycotina</taxon>
        <taxon>Agaricomycetes</taxon>
        <taxon>Agaricomycetidae</taxon>
        <taxon>Agaricales</taxon>
        <taxon>Marasmiineae</taxon>
        <taxon>Mycenaceae</taxon>
        <taxon>Mycena</taxon>
    </lineage>
</organism>
<feature type="region of interest" description="Disordered" evidence="1">
    <location>
        <begin position="1"/>
        <end position="26"/>
    </location>
</feature>
<dbReference type="EMBL" id="JARJCW010000039">
    <property type="protein sequence ID" value="KAJ7206649.1"/>
    <property type="molecule type" value="Genomic_DNA"/>
</dbReference>